<evidence type="ECO:0000259" key="1">
    <source>
        <dbReference type="Pfam" id="PF21747"/>
    </source>
</evidence>
<dbReference type="Pfam" id="PF21747">
    <property type="entry name" value="YpoC"/>
    <property type="match status" value="1"/>
</dbReference>
<dbReference type="RefSeq" id="WP_335958964.1">
    <property type="nucleotide sequence ID" value="NZ_JAXBLX010000003.1"/>
</dbReference>
<comment type="caution">
    <text evidence="2">The sequence shown here is derived from an EMBL/GenBank/DDBJ whole genome shotgun (WGS) entry which is preliminary data.</text>
</comment>
<evidence type="ECO:0000313" key="2">
    <source>
        <dbReference type="EMBL" id="MFC0470245.1"/>
    </source>
</evidence>
<dbReference type="Proteomes" id="UP001589838">
    <property type="component" value="Unassembled WGS sequence"/>
</dbReference>
<proteinExistence type="predicted"/>
<gene>
    <name evidence="2" type="ORF">ACFFHM_06815</name>
</gene>
<protein>
    <submittedName>
        <fullName evidence="2">YpoC family protein</fullName>
    </submittedName>
</protein>
<dbReference type="EMBL" id="JBHLUX010000017">
    <property type="protein sequence ID" value="MFC0470245.1"/>
    <property type="molecule type" value="Genomic_DNA"/>
</dbReference>
<organism evidence="2 3">
    <name type="scientific">Halalkalibacter kiskunsagensis</name>
    <dbReference type="NCBI Taxonomy" id="1548599"/>
    <lineage>
        <taxon>Bacteria</taxon>
        <taxon>Bacillati</taxon>
        <taxon>Bacillota</taxon>
        <taxon>Bacilli</taxon>
        <taxon>Bacillales</taxon>
        <taxon>Bacillaceae</taxon>
        <taxon>Halalkalibacter</taxon>
    </lineage>
</organism>
<feature type="domain" description="YpoC-like" evidence="1">
    <location>
        <begin position="54"/>
        <end position="164"/>
    </location>
</feature>
<reference evidence="2 3" key="1">
    <citation type="submission" date="2024-09" db="EMBL/GenBank/DDBJ databases">
        <authorList>
            <person name="Sun Q."/>
            <person name="Mori K."/>
        </authorList>
    </citation>
    <scope>NUCLEOTIDE SEQUENCE [LARGE SCALE GENOMIC DNA]</scope>
    <source>
        <strain evidence="2 3">NCAIM B.02610</strain>
    </source>
</reference>
<sequence length="166" mass="19801">MNIKIPKEFQVTPFYEKSTIELPQSVTSFKGICQALPFYYDITGNVRPWEQKHEFLPMLFQWWSEEEGELAKCYEQRNPQAAKEMMRTMIAVFIDSLFWLNERPVNGVDNFHHQVSGLTYKPVNCSERLNYLLLEPNRYHTFVQLKALFSELRKLYAKVKVIEKRK</sequence>
<accession>A0ABV6KBD7</accession>
<dbReference type="InterPro" id="IPR048427">
    <property type="entry name" value="YpoC"/>
</dbReference>
<evidence type="ECO:0000313" key="3">
    <source>
        <dbReference type="Proteomes" id="UP001589838"/>
    </source>
</evidence>
<keyword evidence="3" id="KW-1185">Reference proteome</keyword>
<name>A0ABV6KBD7_9BACI</name>